<comment type="caution">
    <text evidence="4">The sequence shown here is derived from an EMBL/GenBank/DDBJ whole genome shotgun (WGS) entry which is preliminary data.</text>
</comment>
<feature type="domain" description="Carrier" evidence="3">
    <location>
        <begin position="580"/>
        <end position="665"/>
    </location>
</feature>
<evidence type="ECO:0000256" key="1">
    <source>
        <dbReference type="ARBA" id="ARBA00022450"/>
    </source>
</evidence>
<dbReference type="InParanoid" id="A0A401GFF8"/>
<name>A0A401GFF8_9APHY</name>
<dbReference type="InterPro" id="IPR009081">
    <property type="entry name" value="PP-bd_ACP"/>
</dbReference>
<dbReference type="Gene3D" id="3.40.50.12780">
    <property type="entry name" value="N-terminal domain of ligase-like"/>
    <property type="match status" value="1"/>
</dbReference>
<dbReference type="AlphaFoldDB" id="A0A401GFF8"/>
<evidence type="ECO:0000313" key="5">
    <source>
        <dbReference type="Proteomes" id="UP000287166"/>
    </source>
</evidence>
<dbReference type="RefSeq" id="XP_027611840.1">
    <property type="nucleotide sequence ID" value="XM_027756039.1"/>
</dbReference>
<evidence type="ECO:0000259" key="3">
    <source>
        <dbReference type="PROSITE" id="PS50075"/>
    </source>
</evidence>
<dbReference type="Pfam" id="PF07993">
    <property type="entry name" value="NAD_binding_4"/>
    <property type="match status" value="1"/>
</dbReference>
<dbReference type="EMBL" id="BFAD01000003">
    <property type="protein sequence ID" value="GBE80927.1"/>
    <property type="molecule type" value="Genomic_DNA"/>
</dbReference>
<organism evidence="4 5">
    <name type="scientific">Sparassis crispa</name>
    <dbReference type="NCBI Taxonomy" id="139825"/>
    <lineage>
        <taxon>Eukaryota</taxon>
        <taxon>Fungi</taxon>
        <taxon>Dikarya</taxon>
        <taxon>Basidiomycota</taxon>
        <taxon>Agaricomycotina</taxon>
        <taxon>Agaricomycetes</taxon>
        <taxon>Polyporales</taxon>
        <taxon>Sparassidaceae</taxon>
        <taxon>Sparassis</taxon>
    </lineage>
</organism>
<dbReference type="InterPro" id="IPR042099">
    <property type="entry name" value="ANL_N_sf"/>
</dbReference>
<dbReference type="Gene3D" id="3.40.50.720">
    <property type="entry name" value="NAD(P)-binding Rossmann-like Domain"/>
    <property type="match status" value="1"/>
</dbReference>
<accession>A0A401GFF8</accession>
<keyword evidence="2" id="KW-0597">Phosphoprotein</keyword>
<dbReference type="InterPro" id="IPR013120">
    <property type="entry name" value="FAR_NAD-bd"/>
</dbReference>
<dbReference type="SUPFAM" id="SSF47336">
    <property type="entry name" value="ACP-like"/>
    <property type="match status" value="1"/>
</dbReference>
<dbReference type="Gene3D" id="1.10.1200.10">
    <property type="entry name" value="ACP-like"/>
    <property type="match status" value="1"/>
</dbReference>
<gene>
    <name evidence="4" type="ORF">SCP_0306490</name>
</gene>
<proteinExistence type="predicted"/>
<evidence type="ECO:0000313" key="4">
    <source>
        <dbReference type="EMBL" id="GBE80927.1"/>
    </source>
</evidence>
<dbReference type="STRING" id="139825.A0A401GFF8"/>
<dbReference type="SUPFAM" id="SSF51735">
    <property type="entry name" value="NAD(P)-binding Rossmann-fold domains"/>
    <property type="match status" value="1"/>
</dbReference>
<dbReference type="PANTHER" id="PTHR43439">
    <property type="entry name" value="PHENYLACETATE-COENZYME A LIGASE"/>
    <property type="match status" value="1"/>
</dbReference>
<dbReference type="PROSITE" id="PS00455">
    <property type="entry name" value="AMP_BINDING"/>
    <property type="match status" value="1"/>
</dbReference>
<dbReference type="InterPro" id="IPR000873">
    <property type="entry name" value="AMP-dep_synth/lig_dom"/>
</dbReference>
<dbReference type="OrthoDB" id="429813at2759"/>
<dbReference type="InterPro" id="IPR036291">
    <property type="entry name" value="NAD(P)-bd_dom_sf"/>
</dbReference>
<dbReference type="InterPro" id="IPR020845">
    <property type="entry name" value="AMP-binding_CS"/>
</dbReference>
<dbReference type="InterPro" id="IPR051414">
    <property type="entry name" value="Adenylate-forming_Reductase"/>
</dbReference>
<protein>
    <recommendedName>
        <fullName evidence="3">Carrier domain-containing protein</fullName>
    </recommendedName>
</protein>
<dbReference type="SUPFAM" id="SSF56801">
    <property type="entry name" value="Acetyl-CoA synthetase-like"/>
    <property type="match status" value="1"/>
</dbReference>
<dbReference type="PANTHER" id="PTHR43439:SF2">
    <property type="entry name" value="ENZYME, PUTATIVE (JCVI)-RELATED"/>
    <property type="match status" value="1"/>
</dbReference>
<dbReference type="InterPro" id="IPR036736">
    <property type="entry name" value="ACP-like_sf"/>
</dbReference>
<dbReference type="Pfam" id="PF00501">
    <property type="entry name" value="AMP-binding"/>
    <property type="match status" value="1"/>
</dbReference>
<dbReference type="GeneID" id="38777844"/>
<keyword evidence="1" id="KW-0596">Phosphopantetheine</keyword>
<dbReference type="Proteomes" id="UP000287166">
    <property type="component" value="Unassembled WGS sequence"/>
</dbReference>
<reference evidence="4 5" key="1">
    <citation type="journal article" date="2018" name="Sci. Rep.">
        <title>Genome sequence of the cauliflower mushroom Sparassis crispa (Hanabiratake) and its association with beneficial usage.</title>
        <authorList>
            <person name="Kiyama R."/>
            <person name="Furutani Y."/>
            <person name="Kawaguchi K."/>
            <person name="Nakanishi T."/>
        </authorList>
    </citation>
    <scope>NUCLEOTIDE SEQUENCE [LARGE SCALE GENOMIC DNA]</scope>
</reference>
<evidence type="ECO:0000256" key="2">
    <source>
        <dbReference type="ARBA" id="ARBA00022553"/>
    </source>
</evidence>
<dbReference type="Pfam" id="PF23562">
    <property type="entry name" value="AMP-binding_C_3"/>
    <property type="match status" value="1"/>
</dbReference>
<keyword evidence="5" id="KW-1185">Reference proteome</keyword>
<dbReference type="PROSITE" id="PS50075">
    <property type="entry name" value="CARRIER"/>
    <property type="match status" value="1"/>
</dbReference>
<sequence>MVLYCDRGSMSFVRPKFSLQQSSAFSPPPDSLRSLPDLVEFNACYNPKHLFCLQYQHDVQLPPRRIMMGDLHSAVLRCSTWLAEQGMVQTPAIVEGKLVKAHPVALLMSSDVGWFIVFLALLRVGVPVVCLSARLSPPAVVHLAVETNARAILISPQLEILAAEATSLLSSKEELAVQPRFLQVPSYVDFVRAAPMEAESQSSPPANQIIDARDKNVVILHSSGTTGLPKPIYHTHAYLLGYAACHRLSEHDVDGGLNFSTLPLYHGFGLLAPCLSLSVGLPVAMFAATTIPTGTSSYEILKSCGATSLMTVPSILEELYLLEGSCGVDALRPLRLVAVGGAAMKSSVAEPLAASGVPILNHWGVTELGAIAPIIIPEEGYDWHYLRLRDDLNLRIEAIDGQPGNYRLVGLPLGSSCEFIVQDLLTVNPKKPGTEFKILGRVDDLIVLATGEKVRPTLLEQHVSEHPLVKGAVAIGEGQFQLALLVEAASHVQLDVADEKEVSSYLDKIWPAVVLGNDFTDNHARVTREMILVTTSSSLPLARTPKGSIPRNDNAKLFQTEIDALYAKADMANVKPLPLDDDEQLKEAIREAVHASFTIPRAIADEDDFFERGMDSLQATVLRRRLAASVALASWGDKGSWTISPNFVYANPSVRGIFEALKTHLGSGSVDASCDRIQQIRNVAAEYMQKIAALQPAPRSCDTSKHIVVLLTGSTGSLGSALLSDLARSPFVTKVIGLNRQSASDIHKRQLAALTKIGVDLGEDWKKVVLLEGDLSLEHFGLDSSTYDGLREVTHIIHNAWPMDFNRSLTSFRPHLDASRNIVQLCLDSTCRSPVRVLFSSSIAVVGRYPILNGGNEPIKEGPLEDPEAIDHFGYAEAKWVCEKMFEEASRRFRDRIIAGNVRIGQLTGPEATGAWSISEHLPMIIKSAAAVGRMPIVEGHASWIPINRASQAFIELLFSPWSCPVYHLENPSRQPWSEALEVYASELKLSSPDQTLPYLQWLDKVRENPDTVANPSVKIMPFLESEFLRMATGQVVLDMSIAKTMSPSLKACGPLEPSHLLRYVKFWRDEGFLR</sequence>